<gene>
    <name evidence="2" type="ORF">Rsub_04492</name>
</gene>
<keyword evidence="3" id="KW-1185">Reference proteome</keyword>
<reference evidence="2 3" key="1">
    <citation type="journal article" date="2018" name="Sci. Rep.">
        <title>Raphidocelis subcapitata (=Pseudokirchneriella subcapitata) provides an insight into genome evolution and environmental adaptations in the Sphaeropleales.</title>
        <authorList>
            <person name="Suzuki S."/>
            <person name="Yamaguchi H."/>
            <person name="Nakajima N."/>
            <person name="Kawachi M."/>
        </authorList>
    </citation>
    <scope>NUCLEOTIDE SEQUENCE [LARGE SCALE GENOMIC DNA]</scope>
    <source>
        <strain evidence="2 3">NIES-35</strain>
    </source>
</reference>
<evidence type="ECO:0000313" key="3">
    <source>
        <dbReference type="Proteomes" id="UP000247498"/>
    </source>
</evidence>
<feature type="compositionally biased region" description="Basic residues" evidence="1">
    <location>
        <begin position="38"/>
        <end position="53"/>
    </location>
</feature>
<dbReference type="AlphaFoldDB" id="A0A2V0P4Y5"/>
<proteinExistence type="predicted"/>
<name>A0A2V0P4Y5_9CHLO</name>
<feature type="compositionally biased region" description="Low complexity" evidence="1">
    <location>
        <begin position="54"/>
        <end position="66"/>
    </location>
</feature>
<dbReference type="EMBL" id="BDRX01000029">
    <property type="protein sequence ID" value="GBF92145.1"/>
    <property type="molecule type" value="Genomic_DNA"/>
</dbReference>
<evidence type="ECO:0000256" key="1">
    <source>
        <dbReference type="SAM" id="MobiDB-lite"/>
    </source>
</evidence>
<feature type="region of interest" description="Disordered" evidence="1">
    <location>
        <begin position="38"/>
        <end position="66"/>
    </location>
</feature>
<accession>A0A2V0P4Y5</accession>
<sequence length="181" mass="18554">MTTPVPCSAEEAAAGRLIVSALVQGIIDRLRAKALIPRRKTASKRAAGRKNPAKKQAAAAAAAPAPLEAPATAADVDATDAAPTPARKPSGAAKLAGKVKAIFEPLKPAPRRTRELLPAPACTDAPTTDDAAVEVCIVTVAAPAALTKKATPKPLPFGERVASAFKSVFTCGTQRHQLPIM</sequence>
<protein>
    <submittedName>
        <fullName evidence="2">Uncharacterized protein</fullName>
    </submittedName>
</protein>
<dbReference type="Proteomes" id="UP000247498">
    <property type="component" value="Unassembled WGS sequence"/>
</dbReference>
<dbReference type="InParanoid" id="A0A2V0P4Y5"/>
<organism evidence="2 3">
    <name type="scientific">Raphidocelis subcapitata</name>
    <dbReference type="NCBI Taxonomy" id="307507"/>
    <lineage>
        <taxon>Eukaryota</taxon>
        <taxon>Viridiplantae</taxon>
        <taxon>Chlorophyta</taxon>
        <taxon>core chlorophytes</taxon>
        <taxon>Chlorophyceae</taxon>
        <taxon>CS clade</taxon>
        <taxon>Sphaeropleales</taxon>
        <taxon>Selenastraceae</taxon>
        <taxon>Raphidocelis</taxon>
    </lineage>
</organism>
<comment type="caution">
    <text evidence="2">The sequence shown here is derived from an EMBL/GenBank/DDBJ whole genome shotgun (WGS) entry which is preliminary data.</text>
</comment>
<evidence type="ECO:0000313" key="2">
    <source>
        <dbReference type="EMBL" id="GBF92145.1"/>
    </source>
</evidence>